<evidence type="ECO:0000313" key="2">
    <source>
        <dbReference type="EMBL" id="OKY93175.1"/>
    </source>
</evidence>
<feature type="signal peptide" evidence="1">
    <location>
        <begin position="1"/>
        <end position="20"/>
    </location>
</feature>
<keyword evidence="1" id="KW-0732">Signal</keyword>
<evidence type="ECO:0000256" key="1">
    <source>
        <dbReference type="SAM" id="SignalP"/>
    </source>
</evidence>
<evidence type="ECO:0000313" key="3">
    <source>
        <dbReference type="Proteomes" id="UP000187417"/>
    </source>
</evidence>
<accession>A0A1Q6F2T6</accession>
<sequence>MMMKSTIRTLFLLSALLFSACEKDDSIFTELSIRFVMPDSRPVEKLEIRTDISYFDNINSGERVPFPAAEQNSATIRLRKGVYTFIVEANATYSTGEKKILRCTDYNQIPAAMTWVEDSESIVLLLKSI</sequence>
<protein>
    <submittedName>
        <fullName evidence="2">Uncharacterized protein</fullName>
    </submittedName>
</protein>
<comment type="caution">
    <text evidence="2">The sequence shown here is derived from an EMBL/GenBank/DDBJ whole genome shotgun (WGS) entry which is preliminary data.</text>
</comment>
<dbReference type="Proteomes" id="UP000187417">
    <property type="component" value="Unassembled WGS sequence"/>
</dbReference>
<dbReference type="PROSITE" id="PS51257">
    <property type="entry name" value="PROKAR_LIPOPROTEIN"/>
    <property type="match status" value="1"/>
</dbReference>
<dbReference type="RefSeq" id="WP_217727187.1">
    <property type="nucleotide sequence ID" value="NZ_MNQH01000043.1"/>
</dbReference>
<proteinExistence type="predicted"/>
<organism evidence="2 3">
    <name type="scientific">Alistipes putredinis</name>
    <dbReference type="NCBI Taxonomy" id="28117"/>
    <lineage>
        <taxon>Bacteria</taxon>
        <taxon>Pseudomonadati</taxon>
        <taxon>Bacteroidota</taxon>
        <taxon>Bacteroidia</taxon>
        <taxon>Bacteroidales</taxon>
        <taxon>Rikenellaceae</taxon>
        <taxon>Alistipes</taxon>
    </lineage>
</organism>
<reference evidence="2 3" key="1">
    <citation type="journal article" date="2016" name="Nat. Biotechnol.">
        <title>Measurement of bacterial replication rates in microbial communities.</title>
        <authorList>
            <person name="Brown C.T."/>
            <person name="Olm M.R."/>
            <person name="Thomas B.C."/>
            <person name="Banfield J.F."/>
        </authorList>
    </citation>
    <scope>NUCLEOTIDE SEQUENCE [LARGE SCALE GENOMIC DNA]</scope>
    <source>
        <strain evidence="2">CAG:67_53_122</strain>
    </source>
</reference>
<gene>
    <name evidence="2" type="ORF">BHV66_09900</name>
</gene>
<dbReference type="AlphaFoldDB" id="A0A1Q6F2T6"/>
<dbReference type="EMBL" id="MNQH01000043">
    <property type="protein sequence ID" value="OKY93175.1"/>
    <property type="molecule type" value="Genomic_DNA"/>
</dbReference>
<name>A0A1Q6F2T6_9BACT</name>
<feature type="chain" id="PRO_5012366591" evidence="1">
    <location>
        <begin position="21"/>
        <end position="129"/>
    </location>
</feature>
<dbReference type="STRING" id="28117.BHV66_09900"/>